<dbReference type="EMBL" id="GG730044">
    <property type="protein sequence ID" value="EEZ92962.1"/>
    <property type="molecule type" value="Genomic_DNA"/>
</dbReference>
<proteinExistence type="predicted"/>
<gene>
    <name evidence="1" type="ORF">BJBARM4_0344</name>
</gene>
<evidence type="ECO:0000313" key="2">
    <source>
        <dbReference type="Proteomes" id="UP000009375"/>
    </source>
</evidence>
<dbReference type="NCBIfam" id="TIGR01444">
    <property type="entry name" value="fkbM_fam"/>
    <property type="match status" value="1"/>
</dbReference>
<accession>D2EF36</accession>
<dbReference type="AlphaFoldDB" id="D2EF36"/>
<reference evidence="1 2" key="1">
    <citation type="journal article" date="2010" name="Proc. Natl. Acad. Sci. U.S.A.">
        <title>Enigmatic, ultrasmall, uncultivated Archaea.</title>
        <authorList>
            <person name="Baker B.J."/>
            <person name="Comolli L.R."/>
            <person name="Dick G.J."/>
            <person name="Hauser L.J."/>
            <person name="Hyatt D."/>
            <person name="Dill B.D."/>
            <person name="Land M.L."/>
            <person name="Verberkmoes N.C."/>
            <person name="Hettich R.L."/>
            <person name="Banfield J.F."/>
        </authorList>
    </citation>
    <scope>NUCLEOTIDE SEQUENCE [LARGE SCALE GENOMIC DNA]</scope>
</reference>
<dbReference type="InterPro" id="IPR029063">
    <property type="entry name" value="SAM-dependent_MTases_sf"/>
</dbReference>
<name>D2EF36_PARA4</name>
<dbReference type="InterPro" id="IPR006342">
    <property type="entry name" value="FkbM_mtfrase"/>
</dbReference>
<dbReference type="Proteomes" id="UP000009375">
    <property type="component" value="Unassembled WGS sequence"/>
</dbReference>
<protein>
    <submittedName>
        <fullName evidence="1">Uncharacterized protein</fullName>
    </submittedName>
</protein>
<dbReference type="Gene3D" id="3.40.50.150">
    <property type="entry name" value="Vaccinia Virus protein VP39"/>
    <property type="match status" value="1"/>
</dbReference>
<sequence length="142" mass="16660">MDFKTPVARRVDLYRNRKNAGIQLKELLAYDTIMLLRKEERKKLGRKLSTSLGRYYAKEKYGLKFTENSDVSEVFIDDIYSIYEDFIPKPKQTVIDIGAQYGDYAILCSKIYKAKVYTFEPLPQNFKEILKNIKLNGLKKTQ</sequence>
<dbReference type="SUPFAM" id="SSF53335">
    <property type="entry name" value="S-adenosyl-L-methionine-dependent methyltransferases"/>
    <property type="match status" value="1"/>
</dbReference>
<organism evidence="1 2">
    <name type="scientific">Candidatus Parvarchaeum acidiphilum ARMAN-4</name>
    <dbReference type="NCBI Taxonomy" id="662760"/>
    <lineage>
        <taxon>Archaea</taxon>
        <taxon>Candidatus Parvarchaeota</taxon>
        <taxon>Candidatus Parvarchaeum</taxon>
    </lineage>
</organism>
<evidence type="ECO:0000313" key="1">
    <source>
        <dbReference type="EMBL" id="EEZ92962.1"/>
    </source>
</evidence>